<dbReference type="Proteomes" id="UP000237271">
    <property type="component" value="Unassembled WGS sequence"/>
</dbReference>
<proteinExistence type="inferred from homology"/>
<evidence type="ECO:0000313" key="6">
    <source>
        <dbReference type="EMBL" id="POM73987.1"/>
    </source>
</evidence>
<dbReference type="OrthoDB" id="100036at2759"/>
<keyword evidence="4 5" id="KW-0732">Signal</keyword>
<evidence type="ECO:0000256" key="3">
    <source>
        <dbReference type="ARBA" id="ARBA00022525"/>
    </source>
</evidence>
<feature type="signal peptide" evidence="5">
    <location>
        <begin position="1"/>
        <end position="21"/>
    </location>
</feature>
<dbReference type="InterPro" id="IPR031825">
    <property type="entry name" value="RXLR"/>
</dbReference>
<comment type="domain">
    <text evidence="5">The RxLR-dEER motif acts to carry the protein into the host cell cytoplasm through binding to cell surface phosphatidylinositol-3-phosphate.</text>
</comment>
<keyword evidence="7" id="KW-1185">Reference proteome</keyword>
<comment type="function">
    <text evidence="5">Effector that suppresses plant defense responses during pathogen infection.</text>
</comment>
<evidence type="ECO:0000256" key="4">
    <source>
        <dbReference type="ARBA" id="ARBA00022729"/>
    </source>
</evidence>
<comment type="subcellular location">
    <subcellularLocation>
        <location evidence="1 5">Secreted</location>
    </subcellularLocation>
</comment>
<dbReference type="GO" id="GO:0005576">
    <property type="term" value="C:extracellular region"/>
    <property type="evidence" value="ECO:0007669"/>
    <property type="project" value="UniProtKB-SubCell"/>
</dbReference>
<comment type="caution">
    <text evidence="6">The sequence shown here is derived from an EMBL/GenBank/DDBJ whole genome shotgun (WGS) entry which is preliminary data.</text>
</comment>
<organism evidence="6 7">
    <name type="scientific">Phytophthora palmivora</name>
    <dbReference type="NCBI Taxonomy" id="4796"/>
    <lineage>
        <taxon>Eukaryota</taxon>
        <taxon>Sar</taxon>
        <taxon>Stramenopiles</taxon>
        <taxon>Oomycota</taxon>
        <taxon>Peronosporomycetes</taxon>
        <taxon>Peronosporales</taxon>
        <taxon>Peronosporaceae</taxon>
        <taxon>Phytophthora</taxon>
    </lineage>
</organism>
<keyword evidence="3 5" id="KW-0964">Secreted</keyword>
<reference evidence="6 7" key="1">
    <citation type="journal article" date="2017" name="Genome Biol. Evol.">
        <title>Phytophthora megakarya and P. palmivora, closely related causal agents of cacao black pod rot, underwent increases in genome sizes and gene numbers by different mechanisms.</title>
        <authorList>
            <person name="Ali S.S."/>
            <person name="Shao J."/>
            <person name="Lary D.J."/>
            <person name="Kronmiller B."/>
            <person name="Shen D."/>
            <person name="Strem M.D."/>
            <person name="Amoako-Attah I."/>
            <person name="Akrofi A.Y."/>
            <person name="Begoude B.A."/>
            <person name="Ten Hoopen G.M."/>
            <person name="Coulibaly K."/>
            <person name="Kebe B.I."/>
            <person name="Melnick R.L."/>
            <person name="Guiltinan M.J."/>
            <person name="Tyler B.M."/>
            <person name="Meinhardt L.W."/>
            <person name="Bailey B.A."/>
        </authorList>
    </citation>
    <scope>NUCLEOTIDE SEQUENCE [LARGE SCALE GENOMIC DNA]</scope>
    <source>
        <strain evidence="7">sbr112.9</strain>
    </source>
</reference>
<dbReference type="AlphaFoldDB" id="A0A2P4Y845"/>
<gene>
    <name evidence="6" type="ORF">PHPALM_9112</name>
</gene>
<comment type="similarity">
    <text evidence="2 5">Belongs to the RxLR effector family.</text>
</comment>
<feature type="chain" id="PRO_5028525371" description="RxLR effector protein" evidence="5">
    <location>
        <begin position="22"/>
        <end position="113"/>
    </location>
</feature>
<evidence type="ECO:0000256" key="2">
    <source>
        <dbReference type="ARBA" id="ARBA00010400"/>
    </source>
</evidence>
<evidence type="ECO:0000313" key="7">
    <source>
        <dbReference type="Proteomes" id="UP000237271"/>
    </source>
</evidence>
<name>A0A2P4Y845_9STRA</name>
<evidence type="ECO:0000256" key="1">
    <source>
        <dbReference type="ARBA" id="ARBA00004613"/>
    </source>
</evidence>
<sequence>MRFTYIFALAIVATLQVTGNALPTTKNSHVVSEKVISPAKEEATQKNRGRLLRRVEKNAVEDEERSIKEFGKFMLNEMKQSIPLTKAWKKHKEMNYWRAQARQRKNFRDSKIK</sequence>
<protein>
    <recommendedName>
        <fullName evidence="5">RxLR effector protein</fullName>
    </recommendedName>
</protein>
<dbReference type="EMBL" id="NCKW01004956">
    <property type="protein sequence ID" value="POM73987.1"/>
    <property type="molecule type" value="Genomic_DNA"/>
</dbReference>
<accession>A0A2P4Y845</accession>
<dbReference type="Pfam" id="PF16810">
    <property type="entry name" value="RXLR"/>
    <property type="match status" value="1"/>
</dbReference>
<evidence type="ECO:0000256" key="5">
    <source>
        <dbReference type="RuleBase" id="RU367124"/>
    </source>
</evidence>